<name>A0A4R7TFD0_9ACTN</name>
<organism evidence="3 4">
    <name type="scientific">Kribbella voronezhensis</name>
    <dbReference type="NCBI Taxonomy" id="2512212"/>
    <lineage>
        <taxon>Bacteria</taxon>
        <taxon>Bacillati</taxon>
        <taxon>Actinomycetota</taxon>
        <taxon>Actinomycetes</taxon>
        <taxon>Propionibacteriales</taxon>
        <taxon>Kribbellaceae</taxon>
        <taxon>Kribbella</taxon>
    </lineage>
</organism>
<proteinExistence type="inferred from homology"/>
<dbReference type="InterPro" id="IPR002347">
    <property type="entry name" value="SDR_fam"/>
</dbReference>
<comment type="similarity">
    <text evidence="1">Belongs to the short-chain dehydrogenases/reductases (SDR) family.</text>
</comment>
<accession>A0A4R7TFD0</accession>
<reference evidence="3 4" key="1">
    <citation type="submission" date="2019-03" db="EMBL/GenBank/DDBJ databases">
        <title>Genomic Encyclopedia of Type Strains, Phase III (KMG-III): the genomes of soil and plant-associated and newly described type strains.</title>
        <authorList>
            <person name="Whitman W."/>
        </authorList>
    </citation>
    <scope>NUCLEOTIDE SEQUENCE [LARGE SCALE GENOMIC DNA]</scope>
    <source>
        <strain evidence="3 4">VKM Ac-2575</strain>
    </source>
</reference>
<gene>
    <name evidence="3" type="ORF">EV138_4553</name>
</gene>
<dbReference type="Proteomes" id="UP000295151">
    <property type="component" value="Unassembled WGS sequence"/>
</dbReference>
<dbReference type="PANTHER" id="PTHR44196:SF1">
    <property type="entry name" value="DEHYDROGENASE_REDUCTASE SDR FAMILY MEMBER 7B"/>
    <property type="match status" value="1"/>
</dbReference>
<dbReference type="AlphaFoldDB" id="A0A4R7TFD0"/>
<dbReference type="PANTHER" id="PTHR44196">
    <property type="entry name" value="DEHYDROGENASE/REDUCTASE SDR FAMILY MEMBER 7B"/>
    <property type="match status" value="1"/>
</dbReference>
<dbReference type="InterPro" id="IPR020904">
    <property type="entry name" value="Sc_DH/Rdtase_CS"/>
</dbReference>
<dbReference type="OrthoDB" id="158573at2"/>
<evidence type="ECO:0000256" key="2">
    <source>
        <dbReference type="ARBA" id="ARBA00023002"/>
    </source>
</evidence>
<dbReference type="GO" id="GO:0016491">
    <property type="term" value="F:oxidoreductase activity"/>
    <property type="evidence" value="ECO:0007669"/>
    <property type="project" value="UniProtKB-KW"/>
</dbReference>
<evidence type="ECO:0000256" key="1">
    <source>
        <dbReference type="ARBA" id="ARBA00006484"/>
    </source>
</evidence>
<protein>
    <submittedName>
        <fullName evidence="3">NADP-dependent 3-hydroxy acid dehydrogenase YdfG</fullName>
    </submittedName>
</protein>
<dbReference type="SUPFAM" id="SSF51735">
    <property type="entry name" value="NAD(P)-binding Rossmann-fold domains"/>
    <property type="match status" value="1"/>
</dbReference>
<evidence type="ECO:0000313" key="3">
    <source>
        <dbReference type="EMBL" id="TDU90952.1"/>
    </source>
</evidence>
<dbReference type="EMBL" id="SOCE01000001">
    <property type="protein sequence ID" value="TDU90952.1"/>
    <property type="molecule type" value="Genomic_DNA"/>
</dbReference>
<sequence length="242" mass="26390">MPDFVYSPAMADNDAILISGASGCIGSTLARLLYADGRALVLFGRNREALDKLAVELPGSQVLTGDIGHADTLAGTLTFPDRLAGVVHAAGICEGRPFEDSDPAIIREHLEVNLVGPSELTRLALPALRAGRGTVVLVNSLVGLYPWPGWIGYTMSKYGLKAFAETLRLEEFDKGVRVSSIFASRVATPLQAKVHAQEGKEYQPDEWVQPETMARTIRNVLDMPRDAELKDITLMHQHYPRP</sequence>
<dbReference type="PROSITE" id="PS00061">
    <property type="entry name" value="ADH_SHORT"/>
    <property type="match status" value="1"/>
</dbReference>
<dbReference type="GO" id="GO:0016020">
    <property type="term" value="C:membrane"/>
    <property type="evidence" value="ECO:0007669"/>
    <property type="project" value="TreeGrafter"/>
</dbReference>
<dbReference type="Gene3D" id="3.40.50.720">
    <property type="entry name" value="NAD(P)-binding Rossmann-like Domain"/>
    <property type="match status" value="1"/>
</dbReference>
<dbReference type="PRINTS" id="PR00081">
    <property type="entry name" value="GDHRDH"/>
</dbReference>
<keyword evidence="4" id="KW-1185">Reference proteome</keyword>
<dbReference type="Pfam" id="PF00106">
    <property type="entry name" value="adh_short"/>
    <property type="match status" value="1"/>
</dbReference>
<comment type="caution">
    <text evidence="3">The sequence shown here is derived from an EMBL/GenBank/DDBJ whole genome shotgun (WGS) entry which is preliminary data.</text>
</comment>
<keyword evidence="2" id="KW-0560">Oxidoreductase</keyword>
<evidence type="ECO:0000313" key="4">
    <source>
        <dbReference type="Proteomes" id="UP000295151"/>
    </source>
</evidence>
<dbReference type="InterPro" id="IPR036291">
    <property type="entry name" value="NAD(P)-bd_dom_sf"/>
</dbReference>